<protein>
    <submittedName>
        <fullName evidence="2">Uncharacterized protein</fullName>
    </submittedName>
</protein>
<evidence type="ECO:0000256" key="1">
    <source>
        <dbReference type="SAM" id="MobiDB-lite"/>
    </source>
</evidence>
<comment type="caution">
    <text evidence="2">The sequence shown here is derived from an EMBL/GenBank/DDBJ whole genome shotgun (WGS) entry which is preliminary data.</text>
</comment>
<gene>
    <name evidence="2" type="ORF">ATJ97_0704</name>
</gene>
<dbReference type="Proteomes" id="UP000222106">
    <property type="component" value="Unassembled WGS sequence"/>
</dbReference>
<organism evidence="2 3">
    <name type="scientific">Georgenia soli</name>
    <dbReference type="NCBI Taxonomy" id="638953"/>
    <lineage>
        <taxon>Bacteria</taxon>
        <taxon>Bacillati</taxon>
        <taxon>Actinomycetota</taxon>
        <taxon>Actinomycetes</taxon>
        <taxon>Micrococcales</taxon>
        <taxon>Bogoriellaceae</taxon>
        <taxon>Georgenia</taxon>
    </lineage>
</organism>
<dbReference type="AlphaFoldDB" id="A0A2A9EIZ3"/>
<reference evidence="2 3" key="1">
    <citation type="submission" date="2017-10" db="EMBL/GenBank/DDBJ databases">
        <title>Sequencing the genomes of 1000 actinobacteria strains.</title>
        <authorList>
            <person name="Klenk H.-P."/>
        </authorList>
    </citation>
    <scope>NUCLEOTIDE SEQUENCE [LARGE SCALE GENOMIC DNA]</scope>
    <source>
        <strain evidence="2 3">DSM 21838</strain>
    </source>
</reference>
<feature type="compositionally biased region" description="Pro residues" evidence="1">
    <location>
        <begin position="51"/>
        <end position="61"/>
    </location>
</feature>
<keyword evidence="3" id="KW-1185">Reference proteome</keyword>
<sequence>MVNIFVLVDFSPDVRVGPAPGSADGGEREASLDLALYVRDALRLDTSTDPLAPPPLTNPPPDRSDLLDDADPVAVGEHWAAWWRTALAFEARW</sequence>
<dbReference type="OrthoDB" id="3683454at2"/>
<evidence type="ECO:0000313" key="2">
    <source>
        <dbReference type="EMBL" id="PFG38232.1"/>
    </source>
</evidence>
<name>A0A2A9EIZ3_9MICO</name>
<dbReference type="RefSeq" id="WP_143426861.1">
    <property type="nucleotide sequence ID" value="NZ_PDJI01000004.1"/>
</dbReference>
<feature type="region of interest" description="Disordered" evidence="1">
    <location>
        <begin position="45"/>
        <end position="69"/>
    </location>
</feature>
<evidence type="ECO:0000313" key="3">
    <source>
        <dbReference type="Proteomes" id="UP000222106"/>
    </source>
</evidence>
<dbReference type="EMBL" id="PDJI01000004">
    <property type="protein sequence ID" value="PFG38232.1"/>
    <property type="molecule type" value="Genomic_DNA"/>
</dbReference>
<accession>A0A2A9EIZ3</accession>
<proteinExistence type="predicted"/>